<organism evidence="2 3">
    <name type="scientific">Sorangium cellulosum</name>
    <name type="common">Polyangium cellulosum</name>
    <dbReference type="NCBI Taxonomy" id="56"/>
    <lineage>
        <taxon>Bacteria</taxon>
        <taxon>Pseudomonadati</taxon>
        <taxon>Myxococcota</taxon>
        <taxon>Polyangia</taxon>
        <taxon>Polyangiales</taxon>
        <taxon>Polyangiaceae</taxon>
        <taxon>Sorangium</taxon>
    </lineage>
</organism>
<gene>
    <name evidence="2" type="ORF">BE17_08670</name>
</gene>
<comment type="caution">
    <text evidence="2">The sequence shown here is derived from an EMBL/GenBank/DDBJ whole genome shotgun (WGS) entry which is preliminary data.</text>
</comment>
<protein>
    <submittedName>
        <fullName evidence="2">Uncharacterized protein</fullName>
    </submittedName>
</protein>
<evidence type="ECO:0000313" key="2">
    <source>
        <dbReference type="EMBL" id="KYF78934.1"/>
    </source>
</evidence>
<name>A0A150RF62_SORCE</name>
<sequence length="120" mass="12403">MTAVPAVDPLPREPSSEQAAPAPATPTFVLSDELRLIDAARAALARGDAPLALRFTAEHAARFPGGSLAIERDVLRVDALVAAGHIAEAASHACAFAARSPRSAQAPRMIKVGRCSSTIP</sequence>
<accession>A0A150RF62</accession>
<dbReference type="AlphaFoldDB" id="A0A150RF62"/>
<feature type="region of interest" description="Disordered" evidence="1">
    <location>
        <begin position="1"/>
        <end position="25"/>
    </location>
</feature>
<evidence type="ECO:0000313" key="3">
    <source>
        <dbReference type="Proteomes" id="UP000075635"/>
    </source>
</evidence>
<dbReference type="EMBL" id="JEMB01002718">
    <property type="protein sequence ID" value="KYF78934.1"/>
    <property type="molecule type" value="Genomic_DNA"/>
</dbReference>
<evidence type="ECO:0000256" key="1">
    <source>
        <dbReference type="SAM" id="MobiDB-lite"/>
    </source>
</evidence>
<reference evidence="2 3" key="1">
    <citation type="submission" date="2014-02" db="EMBL/GenBank/DDBJ databases">
        <title>The small core and large imbalanced accessory genome model reveals a collaborative survival strategy of Sorangium cellulosum strains in nature.</title>
        <authorList>
            <person name="Han K."/>
            <person name="Peng R."/>
            <person name="Blom J."/>
            <person name="Li Y.-Z."/>
        </authorList>
    </citation>
    <scope>NUCLEOTIDE SEQUENCE [LARGE SCALE GENOMIC DNA]</scope>
    <source>
        <strain evidence="2 3">So0011-07</strain>
    </source>
</reference>
<dbReference type="Proteomes" id="UP000075635">
    <property type="component" value="Unassembled WGS sequence"/>
</dbReference>
<proteinExistence type="predicted"/>